<gene>
    <name evidence="6" type="primary">yphF_1</name>
    <name evidence="6" type="ORF">DSM106044_00005</name>
</gene>
<dbReference type="Gene3D" id="3.40.50.2300">
    <property type="match status" value="2"/>
</dbReference>
<comment type="caution">
    <text evidence="6">The sequence shown here is derived from an EMBL/GenBank/DDBJ whole genome shotgun (WGS) entry which is preliminary data.</text>
</comment>
<dbReference type="GO" id="GO:0030246">
    <property type="term" value="F:carbohydrate binding"/>
    <property type="evidence" value="ECO:0007669"/>
    <property type="project" value="TreeGrafter"/>
</dbReference>
<dbReference type="OrthoDB" id="4827464at2"/>
<dbReference type="STRING" id="180332.GCA_000797495_02534"/>
<accession>A0A4U8QCZ0</accession>
<dbReference type="InterPro" id="IPR050555">
    <property type="entry name" value="Bact_Solute-Bind_Prot2"/>
</dbReference>
<evidence type="ECO:0000313" key="7">
    <source>
        <dbReference type="Proteomes" id="UP000306509"/>
    </source>
</evidence>
<dbReference type="PROSITE" id="PS51257">
    <property type="entry name" value="PROKAR_LIPOPROTEIN"/>
    <property type="match status" value="1"/>
</dbReference>
<evidence type="ECO:0000259" key="5">
    <source>
        <dbReference type="Pfam" id="PF13407"/>
    </source>
</evidence>
<keyword evidence="4" id="KW-0732">Signal</keyword>
<proteinExistence type="inferred from homology"/>
<comment type="subcellular location">
    <subcellularLocation>
        <location evidence="1">Cell envelope</location>
    </subcellularLocation>
</comment>
<name>A0A4U8QCZ0_9FIRM</name>
<feature type="region of interest" description="Disordered" evidence="3">
    <location>
        <begin position="27"/>
        <end position="81"/>
    </location>
</feature>
<feature type="signal peptide" evidence="4">
    <location>
        <begin position="1"/>
        <end position="20"/>
    </location>
</feature>
<evidence type="ECO:0000256" key="1">
    <source>
        <dbReference type="ARBA" id="ARBA00004196"/>
    </source>
</evidence>
<dbReference type="AlphaFoldDB" id="A0A4U8QCZ0"/>
<dbReference type="InterPro" id="IPR025997">
    <property type="entry name" value="SBP_2_dom"/>
</dbReference>
<evidence type="ECO:0000313" key="6">
    <source>
        <dbReference type="EMBL" id="TLD02982.1"/>
    </source>
</evidence>
<evidence type="ECO:0000256" key="2">
    <source>
        <dbReference type="ARBA" id="ARBA00007639"/>
    </source>
</evidence>
<evidence type="ECO:0000256" key="3">
    <source>
        <dbReference type="SAM" id="MobiDB-lite"/>
    </source>
</evidence>
<dbReference type="PANTHER" id="PTHR30036">
    <property type="entry name" value="D-XYLOSE-BINDING PERIPLASMIC PROTEIN"/>
    <property type="match status" value="1"/>
</dbReference>
<feature type="chain" id="PRO_5039650584" evidence="4">
    <location>
        <begin position="21"/>
        <end position="385"/>
    </location>
</feature>
<dbReference type="GO" id="GO:0030288">
    <property type="term" value="C:outer membrane-bounded periplasmic space"/>
    <property type="evidence" value="ECO:0007669"/>
    <property type="project" value="TreeGrafter"/>
</dbReference>
<dbReference type="RefSeq" id="WP_047832959.1">
    <property type="nucleotide sequence ID" value="NZ_CABMJZ010000159.1"/>
</dbReference>
<comment type="similarity">
    <text evidence="2">Belongs to the bacterial solute-binding protein 2 family.</text>
</comment>
<dbReference type="EMBL" id="QGQD01000001">
    <property type="protein sequence ID" value="TLD02982.1"/>
    <property type="molecule type" value="Genomic_DNA"/>
</dbReference>
<evidence type="ECO:0000256" key="4">
    <source>
        <dbReference type="SAM" id="SignalP"/>
    </source>
</evidence>
<dbReference type="Pfam" id="PF13407">
    <property type="entry name" value="Peripla_BP_4"/>
    <property type="match status" value="1"/>
</dbReference>
<keyword evidence="7" id="KW-1185">Reference proteome</keyword>
<feature type="compositionally biased region" description="Basic and acidic residues" evidence="3">
    <location>
        <begin position="66"/>
        <end position="81"/>
    </location>
</feature>
<dbReference type="Proteomes" id="UP000306509">
    <property type="component" value="Unassembled WGS sequence"/>
</dbReference>
<dbReference type="SUPFAM" id="SSF53822">
    <property type="entry name" value="Periplasmic binding protein-like I"/>
    <property type="match status" value="1"/>
</dbReference>
<dbReference type="InterPro" id="IPR028082">
    <property type="entry name" value="Peripla_BP_I"/>
</dbReference>
<feature type="domain" description="Periplasmic binding protein" evidence="5">
    <location>
        <begin position="94"/>
        <end position="350"/>
    </location>
</feature>
<organism evidence="6 7">
    <name type="scientific">Robinsoniella peoriensis</name>
    <dbReference type="NCBI Taxonomy" id="180332"/>
    <lineage>
        <taxon>Bacteria</taxon>
        <taxon>Bacillati</taxon>
        <taxon>Bacillota</taxon>
        <taxon>Clostridia</taxon>
        <taxon>Lachnospirales</taxon>
        <taxon>Lachnospiraceae</taxon>
        <taxon>Robinsoniella</taxon>
    </lineage>
</organism>
<protein>
    <submittedName>
        <fullName evidence="6">ABC transporter periplasmic-binding protein YphF</fullName>
    </submittedName>
</protein>
<reference evidence="6 7" key="1">
    <citation type="journal article" date="2019" name="Anaerobe">
        <title>Detection of Robinsoniella peoriensis in multiple bone samples of a trauma patient.</title>
        <authorList>
            <person name="Schrottner P."/>
            <person name="Hartwich K."/>
            <person name="Bunk B."/>
            <person name="Schober I."/>
            <person name="Helbig S."/>
            <person name="Rudolph W.W."/>
            <person name="Gunzer F."/>
        </authorList>
    </citation>
    <scope>NUCLEOTIDE SEQUENCE [LARGE SCALE GENOMIC DNA]</scope>
    <source>
        <strain evidence="6 7">DSM 106044</strain>
    </source>
</reference>
<sequence length="385" mass="40932" precursor="true">MKVKKLLAVMMALGMTLSLAACGSGAAGTTATQKESVKETEAKTETKTETKTESKADGTEANEAETAAKETDQSAAKEAKKDPKDIKVAGVVFQEDQFMMLMQMGYQAAADHYGVTCMLSNTNNDQAKEAELINTYVTQGIDGIAISPLNETSSIQTLKMANEKGLEIAVGNTQLKDAPFVCGGFTSDNYNLGELTGKEARKYIEEKLGGKAKIAIVEYKSLLPEQSTARRTGFVDQLEGLDVEIVADQDAWLQDTAIQVVGDILTANESKGGIDMIWAANDGGTIGATMAVKNAGKAGTTVVFGTDAAEQQAAFIQSDDNILQCVTGQDPYTIGYNTMEVLIKAIMGEEASYGKEVVVPGIVLTRDDIPAVQAFEKDLAEKTGK</sequence>
<feature type="compositionally biased region" description="Basic and acidic residues" evidence="3">
    <location>
        <begin position="35"/>
        <end position="58"/>
    </location>
</feature>
<dbReference type="PANTHER" id="PTHR30036:SF7">
    <property type="entry name" value="ABC TRANSPORTER PERIPLASMIC-BINDING PROTEIN YPHF"/>
    <property type="match status" value="1"/>
</dbReference>